<dbReference type="Pfam" id="PF04757">
    <property type="entry name" value="Pex2_Pex12"/>
    <property type="match status" value="1"/>
</dbReference>
<dbReference type="CDD" id="cd16527">
    <property type="entry name" value="RING-HC_PEX10"/>
    <property type="match status" value="1"/>
</dbReference>
<dbReference type="Gene3D" id="3.30.40.10">
    <property type="entry name" value="Zinc/RING finger domain, C3HC4 (zinc finger)"/>
    <property type="match status" value="1"/>
</dbReference>
<evidence type="ECO:0000313" key="21">
    <source>
        <dbReference type="Proteomes" id="UP001307889"/>
    </source>
</evidence>
<gene>
    <name evidence="20" type="ORF">NTJ_07112</name>
</gene>
<evidence type="ECO:0000256" key="1">
    <source>
        <dbReference type="ARBA" id="ARBA00000900"/>
    </source>
</evidence>
<dbReference type="PANTHER" id="PTHR23350:SF0">
    <property type="entry name" value="PEROXISOME BIOGENESIS FACTOR 10"/>
    <property type="match status" value="1"/>
</dbReference>
<dbReference type="EMBL" id="AP028913">
    <property type="protein sequence ID" value="BES94303.1"/>
    <property type="molecule type" value="Genomic_DNA"/>
</dbReference>
<protein>
    <recommendedName>
        <fullName evidence="5">RING-type E3 ubiquitin transferase</fullName>
        <ecNumber evidence="5">2.3.2.27</ecNumber>
    </recommendedName>
</protein>
<evidence type="ECO:0000256" key="11">
    <source>
        <dbReference type="ARBA" id="ARBA00022771"/>
    </source>
</evidence>
<keyword evidence="15" id="KW-1133">Transmembrane helix</keyword>
<keyword evidence="11 18" id="KW-0863">Zinc-finger</keyword>
<dbReference type="InterPro" id="IPR013083">
    <property type="entry name" value="Znf_RING/FYVE/PHD"/>
</dbReference>
<reference evidence="20 21" key="1">
    <citation type="submission" date="2023-09" db="EMBL/GenBank/DDBJ databases">
        <title>Nesidiocoris tenuis whole genome shotgun sequence.</title>
        <authorList>
            <person name="Shibata T."/>
            <person name="Shimoda M."/>
            <person name="Kobayashi T."/>
            <person name="Uehara T."/>
        </authorList>
    </citation>
    <scope>NUCLEOTIDE SEQUENCE [LARGE SCALE GENOMIC DNA]</scope>
    <source>
        <strain evidence="20 21">Japan</strain>
    </source>
</reference>
<accession>A0ABN7AQ23</accession>
<dbReference type="PANTHER" id="PTHR23350">
    <property type="entry name" value="PEROXISOME ASSEMBLY PROTEIN 10"/>
    <property type="match status" value="1"/>
</dbReference>
<evidence type="ECO:0000256" key="6">
    <source>
        <dbReference type="ARBA" id="ARBA00022448"/>
    </source>
</evidence>
<evidence type="ECO:0000259" key="19">
    <source>
        <dbReference type="PROSITE" id="PS50089"/>
    </source>
</evidence>
<dbReference type="SMART" id="SM00184">
    <property type="entry name" value="RING"/>
    <property type="match status" value="1"/>
</dbReference>
<evidence type="ECO:0000256" key="18">
    <source>
        <dbReference type="PROSITE-ProRule" id="PRU00175"/>
    </source>
</evidence>
<keyword evidence="17" id="KW-0576">Peroxisome</keyword>
<keyword evidence="21" id="KW-1185">Reference proteome</keyword>
<dbReference type="EC" id="2.3.2.27" evidence="5"/>
<keyword evidence="9" id="KW-0812">Transmembrane</keyword>
<evidence type="ECO:0000313" key="20">
    <source>
        <dbReference type="EMBL" id="BES94303.1"/>
    </source>
</evidence>
<keyword evidence="6" id="KW-0813">Transport</keyword>
<keyword evidence="10" id="KW-0479">Metal-binding</keyword>
<evidence type="ECO:0000256" key="14">
    <source>
        <dbReference type="ARBA" id="ARBA00022927"/>
    </source>
</evidence>
<dbReference type="InterPro" id="IPR006845">
    <property type="entry name" value="Pex_N"/>
</dbReference>
<comment type="pathway">
    <text evidence="3">Protein modification; protein ubiquitination.</text>
</comment>
<evidence type="ECO:0000256" key="5">
    <source>
        <dbReference type="ARBA" id="ARBA00012483"/>
    </source>
</evidence>
<keyword evidence="12" id="KW-0833">Ubl conjugation pathway</keyword>
<dbReference type="InterPro" id="IPR025654">
    <property type="entry name" value="PEX2/10"/>
</dbReference>
<dbReference type="PROSITE" id="PS50089">
    <property type="entry name" value="ZF_RING_2"/>
    <property type="match status" value="1"/>
</dbReference>
<evidence type="ECO:0000256" key="16">
    <source>
        <dbReference type="ARBA" id="ARBA00023136"/>
    </source>
</evidence>
<evidence type="ECO:0000256" key="8">
    <source>
        <dbReference type="ARBA" id="ARBA00022679"/>
    </source>
</evidence>
<comment type="catalytic activity">
    <reaction evidence="1">
        <text>S-ubiquitinyl-[E2 ubiquitin-conjugating enzyme]-L-cysteine + [acceptor protein]-L-lysine = [E2 ubiquitin-conjugating enzyme]-L-cysteine + N(6)-ubiquitinyl-[acceptor protein]-L-lysine.</text>
        <dbReference type="EC" id="2.3.2.27"/>
    </reaction>
</comment>
<dbReference type="PROSITE" id="PS00518">
    <property type="entry name" value="ZF_RING_1"/>
    <property type="match status" value="1"/>
</dbReference>
<dbReference type="SUPFAM" id="SSF57850">
    <property type="entry name" value="RING/U-box"/>
    <property type="match status" value="1"/>
</dbReference>
<dbReference type="Pfam" id="PF13639">
    <property type="entry name" value="zf-RING_2"/>
    <property type="match status" value="1"/>
</dbReference>
<sequence>MPFVRAGPAEILRASQKDETAIKHLQERLERLVLYVSGLQSYVKHKNAVQCLAKFLFYFNTTLNGLQTLGEEYTGIVQVDSSQRRVPSKSDLWVTVLLECLGPSFLTRIQAAGKKRIQEQMRAATDDAERAELNFFEFLLNSLPLLSHFHKALFFYRCGTYHLSKRFTGIQYILVRFWLKDRGSAKGFRLLGIVTMLQLLALLCQNAVEALNRGSASPRNLPDVTFESSQSPAKPTGQICVVCMEKLNSPTTTPCGHIFCWNCITEWAQNEERCPICREAVVACRLVPLRNYS</sequence>
<comment type="subcellular location">
    <subcellularLocation>
        <location evidence="2">Peroxisome membrane</location>
        <topology evidence="2">Multi-pass membrane protein</topology>
    </subcellularLocation>
</comment>
<dbReference type="Proteomes" id="UP001307889">
    <property type="component" value="Chromosome 5"/>
</dbReference>
<keyword evidence="16" id="KW-0472">Membrane</keyword>
<organism evidence="20 21">
    <name type="scientific">Nesidiocoris tenuis</name>
    <dbReference type="NCBI Taxonomy" id="355587"/>
    <lineage>
        <taxon>Eukaryota</taxon>
        <taxon>Metazoa</taxon>
        <taxon>Ecdysozoa</taxon>
        <taxon>Arthropoda</taxon>
        <taxon>Hexapoda</taxon>
        <taxon>Insecta</taxon>
        <taxon>Pterygota</taxon>
        <taxon>Neoptera</taxon>
        <taxon>Paraneoptera</taxon>
        <taxon>Hemiptera</taxon>
        <taxon>Heteroptera</taxon>
        <taxon>Panheteroptera</taxon>
        <taxon>Cimicomorpha</taxon>
        <taxon>Miridae</taxon>
        <taxon>Dicyphina</taxon>
        <taxon>Nesidiocoris</taxon>
    </lineage>
</organism>
<keyword evidence="8" id="KW-0808">Transferase</keyword>
<evidence type="ECO:0000256" key="15">
    <source>
        <dbReference type="ARBA" id="ARBA00022989"/>
    </source>
</evidence>
<evidence type="ECO:0000256" key="9">
    <source>
        <dbReference type="ARBA" id="ARBA00022692"/>
    </source>
</evidence>
<evidence type="ECO:0000256" key="17">
    <source>
        <dbReference type="ARBA" id="ARBA00023140"/>
    </source>
</evidence>
<keyword evidence="14" id="KW-0653">Protein transport</keyword>
<evidence type="ECO:0000256" key="10">
    <source>
        <dbReference type="ARBA" id="ARBA00022723"/>
    </source>
</evidence>
<evidence type="ECO:0000256" key="2">
    <source>
        <dbReference type="ARBA" id="ARBA00004585"/>
    </source>
</evidence>
<feature type="domain" description="RING-type" evidence="19">
    <location>
        <begin position="240"/>
        <end position="278"/>
    </location>
</feature>
<evidence type="ECO:0000256" key="7">
    <source>
        <dbReference type="ARBA" id="ARBA00022593"/>
    </source>
</evidence>
<keyword evidence="13" id="KW-0862">Zinc</keyword>
<evidence type="ECO:0000256" key="4">
    <source>
        <dbReference type="ARBA" id="ARBA00008704"/>
    </source>
</evidence>
<dbReference type="InterPro" id="IPR001841">
    <property type="entry name" value="Znf_RING"/>
</dbReference>
<name>A0ABN7AQ23_9HEMI</name>
<keyword evidence="7" id="KW-0962">Peroxisome biogenesis</keyword>
<proteinExistence type="inferred from homology"/>
<evidence type="ECO:0000256" key="13">
    <source>
        <dbReference type="ARBA" id="ARBA00022833"/>
    </source>
</evidence>
<evidence type="ECO:0000256" key="3">
    <source>
        <dbReference type="ARBA" id="ARBA00004906"/>
    </source>
</evidence>
<evidence type="ECO:0000256" key="12">
    <source>
        <dbReference type="ARBA" id="ARBA00022786"/>
    </source>
</evidence>
<comment type="similarity">
    <text evidence="4">Belongs to the pex2/pex10/pex12 family.</text>
</comment>
<dbReference type="InterPro" id="IPR017907">
    <property type="entry name" value="Znf_RING_CS"/>
</dbReference>